<protein>
    <submittedName>
        <fullName evidence="1">Uncharacterized protein</fullName>
    </submittedName>
</protein>
<evidence type="ECO:0000313" key="2">
    <source>
        <dbReference type="Proteomes" id="UP001589608"/>
    </source>
</evidence>
<accession>A0ABV5MGI6</accession>
<keyword evidence="2" id="KW-1185">Reference proteome</keyword>
<organism evidence="1 2">
    <name type="scientific">Dactylosporangium vinaceum</name>
    <dbReference type="NCBI Taxonomy" id="53362"/>
    <lineage>
        <taxon>Bacteria</taxon>
        <taxon>Bacillati</taxon>
        <taxon>Actinomycetota</taxon>
        <taxon>Actinomycetes</taxon>
        <taxon>Micromonosporales</taxon>
        <taxon>Micromonosporaceae</taxon>
        <taxon>Dactylosporangium</taxon>
    </lineage>
</organism>
<gene>
    <name evidence="1" type="ORF">ACFFTR_33205</name>
</gene>
<name>A0ABV5MGI6_9ACTN</name>
<reference evidence="1 2" key="1">
    <citation type="submission" date="2024-09" db="EMBL/GenBank/DDBJ databases">
        <authorList>
            <person name="Sun Q."/>
            <person name="Mori K."/>
        </authorList>
    </citation>
    <scope>NUCLEOTIDE SEQUENCE [LARGE SCALE GENOMIC DNA]</scope>
    <source>
        <strain evidence="1 2">JCM 3307</strain>
    </source>
</reference>
<dbReference type="Proteomes" id="UP001589608">
    <property type="component" value="Unassembled WGS sequence"/>
</dbReference>
<dbReference type="RefSeq" id="WP_246656205.1">
    <property type="nucleotide sequence ID" value="NZ_CP061913.1"/>
</dbReference>
<dbReference type="EMBL" id="JBHMCA010000054">
    <property type="protein sequence ID" value="MFB9447979.1"/>
    <property type="molecule type" value="Genomic_DNA"/>
</dbReference>
<evidence type="ECO:0000313" key="1">
    <source>
        <dbReference type="EMBL" id="MFB9447979.1"/>
    </source>
</evidence>
<comment type="caution">
    <text evidence="1">The sequence shown here is derived from an EMBL/GenBank/DDBJ whole genome shotgun (WGS) entry which is preliminary data.</text>
</comment>
<proteinExistence type="predicted"/>
<sequence>MTFDELFAAVTGSSGRFAHRDHVHLTWLAIRAVGPAAAVDLVSDGIRRTARYAGQPRKYHATMSRAWVELIAARMSQADATFDDFVARHPEVLDKRLLNTLYRPGTLATEAARTGWVPPDL</sequence>